<feature type="transmembrane region" description="Helical" evidence="1">
    <location>
        <begin position="144"/>
        <end position="169"/>
    </location>
</feature>
<keyword evidence="1" id="KW-1133">Transmembrane helix</keyword>
<organism evidence="2 3">
    <name type="scientific">Iocasia fonsfrigidae</name>
    <dbReference type="NCBI Taxonomy" id="2682810"/>
    <lineage>
        <taxon>Bacteria</taxon>
        <taxon>Bacillati</taxon>
        <taxon>Bacillota</taxon>
        <taxon>Clostridia</taxon>
        <taxon>Halanaerobiales</taxon>
        <taxon>Halanaerobiaceae</taxon>
        <taxon>Iocasia</taxon>
    </lineage>
</organism>
<dbReference type="AlphaFoldDB" id="A0A8A7KE49"/>
<feature type="transmembrane region" description="Helical" evidence="1">
    <location>
        <begin position="58"/>
        <end position="79"/>
    </location>
</feature>
<dbReference type="RefSeq" id="WP_230868018.1">
    <property type="nucleotide sequence ID" value="NZ_CP046640.1"/>
</dbReference>
<feature type="transmembrane region" description="Helical" evidence="1">
    <location>
        <begin position="30"/>
        <end position="52"/>
    </location>
</feature>
<dbReference type="InterPro" id="IPR021737">
    <property type="entry name" value="Phage_phiKZ_Orf197"/>
</dbReference>
<keyword evidence="1" id="KW-0812">Transmembrane</keyword>
<feature type="transmembrane region" description="Helical" evidence="1">
    <location>
        <begin position="100"/>
        <end position="124"/>
    </location>
</feature>
<keyword evidence="3" id="KW-1185">Reference proteome</keyword>
<gene>
    <name evidence="2" type="ORF">GM661_17895</name>
</gene>
<evidence type="ECO:0000313" key="2">
    <source>
        <dbReference type="EMBL" id="QTL99691.1"/>
    </source>
</evidence>
<dbReference type="Proteomes" id="UP000665020">
    <property type="component" value="Chromosome"/>
</dbReference>
<feature type="transmembrane region" description="Helical" evidence="1">
    <location>
        <begin position="233"/>
        <end position="255"/>
    </location>
</feature>
<evidence type="ECO:0000313" key="3">
    <source>
        <dbReference type="Proteomes" id="UP000665020"/>
    </source>
</evidence>
<name>A0A8A7KE49_9FIRM</name>
<protein>
    <submittedName>
        <fullName evidence="2">DUF3307 domain-containing protein</fullName>
    </submittedName>
</protein>
<dbReference type="KEGG" id="ifn:GM661_17895"/>
<accession>A0A8A7KE49</accession>
<keyword evidence="1" id="KW-0472">Membrane</keyword>
<dbReference type="Pfam" id="PF11750">
    <property type="entry name" value="DUF3307"/>
    <property type="match status" value="1"/>
</dbReference>
<dbReference type="EMBL" id="CP046640">
    <property type="protein sequence ID" value="QTL99691.1"/>
    <property type="molecule type" value="Genomic_DNA"/>
</dbReference>
<proteinExistence type="predicted"/>
<reference evidence="2" key="1">
    <citation type="submission" date="2019-12" db="EMBL/GenBank/DDBJ databases">
        <authorList>
            <person name="zhang j."/>
            <person name="sun C.M."/>
        </authorList>
    </citation>
    <scope>NUCLEOTIDE SEQUENCE</scope>
    <source>
        <strain evidence="2">NS-1</strain>
    </source>
</reference>
<feature type="transmembrane region" description="Helical" evidence="1">
    <location>
        <begin position="192"/>
        <end position="213"/>
    </location>
</feature>
<sequence>MTYSLLILAHVLADFSFQTEKLSKNKQLSFLALMKHLLIVFLTSLILTFYYFSEQLLFVILTITLFHGIIDYCKIYLTWKLAERKAKTGNYKLEIFIVDQILHILVILLTVPLFTLQGNLYLALMYNDLKDIFQWLGVFNTSRVFFITIAASVVIFNFKGSTIITRAVLEKYKSDINNKAGKGKAIGNLERLLIILFVILENYSLIGLLFTAKSLIRFKEIEEKKVGEGFVEYYLLGSITSIFLAVLTGSIINIFKYLW</sequence>
<evidence type="ECO:0000256" key="1">
    <source>
        <dbReference type="SAM" id="Phobius"/>
    </source>
</evidence>